<dbReference type="InterPro" id="IPR050318">
    <property type="entry name" value="DENR/SUI1_TIF"/>
</dbReference>
<keyword evidence="5" id="KW-0175">Coiled coil</keyword>
<evidence type="ECO:0000256" key="1">
    <source>
        <dbReference type="ARBA" id="ARBA00007514"/>
    </source>
</evidence>
<comment type="subcellular location">
    <subcellularLocation>
        <location evidence="4">Cytoplasm</location>
    </subcellularLocation>
</comment>
<evidence type="ECO:0000313" key="9">
    <source>
        <dbReference type="Proteomes" id="UP001342314"/>
    </source>
</evidence>
<evidence type="ECO:0000256" key="6">
    <source>
        <dbReference type="SAM" id="MobiDB-lite"/>
    </source>
</evidence>
<dbReference type="PANTHER" id="PTHR12789:SF0">
    <property type="entry name" value="DENSITY-REGULATED PROTEIN"/>
    <property type="match status" value="1"/>
</dbReference>
<evidence type="ECO:0000256" key="3">
    <source>
        <dbReference type="ARBA" id="ARBA00020058"/>
    </source>
</evidence>
<dbReference type="GO" id="GO:1990904">
    <property type="term" value="C:ribonucleoprotein complex"/>
    <property type="evidence" value="ECO:0007669"/>
    <property type="project" value="UniProtKB-KW"/>
</dbReference>
<keyword evidence="4" id="KW-0689">Ribosomal protein</keyword>
<dbReference type="GO" id="GO:0001731">
    <property type="term" value="P:formation of translation preinitiation complex"/>
    <property type="evidence" value="ECO:0007669"/>
    <property type="project" value="TreeGrafter"/>
</dbReference>
<comment type="caution">
    <text evidence="8">The sequence shown here is derived from an EMBL/GenBank/DDBJ whole genome shotgun (WGS) entry which is preliminary data.</text>
</comment>
<dbReference type="PANTHER" id="PTHR12789">
    <property type="entry name" value="DENSITY-REGULATED PROTEIN HOMOLOG"/>
    <property type="match status" value="1"/>
</dbReference>
<proteinExistence type="inferred from homology"/>
<organism evidence="8 9">
    <name type="scientific">Rhodotorula paludigena</name>
    <dbReference type="NCBI Taxonomy" id="86838"/>
    <lineage>
        <taxon>Eukaryota</taxon>
        <taxon>Fungi</taxon>
        <taxon>Dikarya</taxon>
        <taxon>Basidiomycota</taxon>
        <taxon>Pucciniomycotina</taxon>
        <taxon>Microbotryomycetes</taxon>
        <taxon>Sporidiobolales</taxon>
        <taxon>Sporidiobolaceae</taxon>
        <taxon>Rhodotorula</taxon>
    </lineage>
</organism>
<keyword evidence="4" id="KW-0687">Ribonucleoprotein</keyword>
<evidence type="ECO:0000256" key="2">
    <source>
        <dbReference type="ARBA" id="ARBA00011742"/>
    </source>
</evidence>
<dbReference type="PROSITE" id="PS50296">
    <property type="entry name" value="SUI1"/>
    <property type="match status" value="1"/>
</dbReference>
<dbReference type="Gene3D" id="3.30.780.10">
    <property type="entry name" value="SUI1-like domain"/>
    <property type="match status" value="1"/>
</dbReference>
<dbReference type="GO" id="GO:0002188">
    <property type="term" value="P:translation reinitiation"/>
    <property type="evidence" value="ECO:0007669"/>
    <property type="project" value="TreeGrafter"/>
</dbReference>
<dbReference type="EMBL" id="BQKY01000002">
    <property type="protein sequence ID" value="GJN88004.1"/>
    <property type="molecule type" value="Genomic_DNA"/>
</dbReference>
<dbReference type="InterPro" id="IPR046447">
    <property type="entry name" value="DENR_C"/>
</dbReference>
<dbReference type="GO" id="GO:0003729">
    <property type="term" value="F:mRNA binding"/>
    <property type="evidence" value="ECO:0007669"/>
    <property type="project" value="TreeGrafter"/>
</dbReference>
<dbReference type="Pfam" id="PF21023">
    <property type="entry name" value="DENR_N"/>
    <property type="match status" value="1"/>
</dbReference>
<dbReference type="GO" id="GO:0005737">
    <property type="term" value="C:cytoplasm"/>
    <property type="evidence" value="ECO:0007669"/>
    <property type="project" value="UniProtKB-SubCell"/>
</dbReference>
<keyword evidence="4" id="KW-0963">Cytoplasm</keyword>
<comment type="domain">
    <text evidence="4">The SUI1 domain may be involved in RNA binding.</text>
</comment>
<evidence type="ECO:0000259" key="7">
    <source>
        <dbReference type="PROSITE" id="PS50296"/>
    </source>
</evidence>
<dbReference type="InterPro" id="IPR048517">
    <property type="entry name" value="DENR_N"/>
</dbReference>
<reference evidence="8 9" key="1">
    <citation type="submission" date="2021-12" db="EMBL/GenBank/DDBJ databases">
        <title>High titer production of polyol ester of fatty acids by Rhodotorula paludigena BS15 towards product separation-free biomass refinery.</title>
        <authorList>
            <person name="Mano J."/>
            <person name="Ono H."/>
            <person name="Tanaka T."/>
            <person name="Naito K."/>
            <person name="Sushida H."/>
            <person name="Ike M."/>
            <person name="Tokuyasu K."/>
            <person name="Kitaoka M."/>
        </authorList>
    </citation>
    <scope>NUCLEOTIDE SEQUENCE [LARGE SCALE GENOMIC DNA]</scope>
    <source>
        <strain evidence="8 9">BS15</strain>
    </source>
</reference>
<dbReference type="Proteomes" id="UP001342314">
    <property type="component" value="Unassembled WGS sequence"/>
</dbReference>
<comment type="subunit">
    <text evidence="2 4">Interacts with the 40S ribosomal subunit.</text>
</comment>
<dbReference type="GO" id="GO:0003743">
    <property type="term" value="F:translation initiation factor activity"/>
    <property type="evidence" value="ECO:0007669"/>
    <property type="project" value="InterPro"/>
</dbReference>
<feature type="domain" description="SUI1" evidence="7">
    <location>
        <begin position="105"/>
        <end position="176"/>
    </location>
</feature>
<protein>
    <recommendedName>
        <fullName evidence="3 4">Translation machinery-associated protein 22</fullName>
    </recommendedName>
</protein>
<sequence length="214" mass="23575">MSAEAPVASTSSGPAVPKTVIYCQVCSYPPEYCEFNSKKAKCETWLKENHPTLHAKYYSESALEDKLANLTVEQREALDKDLAKREKKEEQKAEKEKAKIAAAKIVVKRIERNKKKYVTSVHGLHHFNIDLKKAAKLFANKFGAGATVSKTAQGDEEILIQGDVSVDVEEMLLDQEDKKLVAVFGGNITDKQISLVEDKPKKKGQAAPGAEGAE</sequence>
<dbReference type="GO" id="GO:0005840">
    <property type="term" value="C:ribosome"/>
    <property type="evidence" value="ECO:0007669"/>
    <property type="project" value="UniProtKB-KW"/>
</dbReference>
<gene>
    <name evidence="8" type="ORF">Rhopal_000959-T1</name>
</gene>
<keyword evidence="9" id="KW-1185">Reference proteome</keyword>
<feature type="compositionally biased region" description="Low complexity" evidence="6">
    <location>
        <begin position="205"/>
        <end position="214"/>
    </location>
</feature>
<dbReference type="InterPro" id="IPR001950">
    <property type="entry name" value="SUI1"/>
</dbReference>
<dbReference type="NCBIfam" id="TIGR01159">
    <property type="entry name" value="DRP1"/>
    <property type="match status" value="1"/>
</dbReference>
<dbReference type="AlphaFoldDB" id="A0AAV5GDP6"/>
<dbReference type="CDD" id="cd11607">
    <property type="entry name" value="DENR_C"/>
    <property type="match status" value="1"/>
</dbReference>
<name>A0AAV5GDP6_9BASI</name>
<evidence type="ECO:0000313" key="8">
    <source>
        <dbReference type="EMBL" id="GJN88004.1"/>
    </source>
</evidence>
<accession>A0AAV5GDP6</accession>
<feature type="region of interest" description="Disordered" evidence="6">
    <location>
        <begin position="195"/>
        <end position="214"/>
    </location>
</feature>
<evidence type="ECO:0000256" key="5">
    <source>
        <dbReference type="SAM" id="Coils"/>
    </source>
</evidence>
<comment type="similarity">
    <text evidence="1 4">Belongs to the DENR family.</text>
</comment>
<dbReference type="InterPro" id="IPR005873">
    <property type="entry name" value="DENR_eukaryotes"/>
</dbReference>
<feature type="coiled-coil region" evidence="5">
    <location>
        <begin position="60"/>
        <end position="113"/>
    </location>
</feature>
<dbReference type="Pfam" id="PF01253">
    <property type="entry name" value="SUI1"/>
    <property type="match status" value="1"/>
</dbReference>
<dbReference type="InterPro" id="IPR036877">
    <property type="entry name" value="SUI1_dom_sf"/>
</dbReference>
<evidence type="ECO:0000256" key="4">
    <source>
        <dbReference type="RuleBase" id="RU361273"/>
    </source>
</evidence>
<dbReference type="SUPFAM" id="SSF55159">
    <property type="entry name" value="eIF1-like"/>
    <property type="match status" value="1"/>
</dbReference>